<gene>
    <name evidence="2" type="ORF">SAMN06265368_2091</name>
</gene>
<dbReference type="AlphaFoldDB" id="A0A285PBB2"/>
<dbReference type="PANTHER" id="PTHR33973:SF4">
    <property type="entry name" value="OS07G0153300 PROTEIN"/>
    <property type="match status" value="1"/>
</dbReference>
<dbReference type="InterPro" id="IPR010775">
    <property type="entry name" value="DUF1365"/>
</dbReference>
<name>A0A285PBB2_9HYPH</name>
<dbReference type="Pfam" id="PF07103">
    <property type="entry name" value="DUF1365"/>
    <property type="match status" value="1"/>
</dbReference>
<dbReference type="PANTHER" id="PTHR33973">
    <property type="entry name" value="OS07G0153300 PROTEIN"/>
    <property type="match status" value="1"/>
</dbReference>
<evidence type="ECO:0000313" key="2">
    <source>
        <dbReference type="EMBL" id="SNZ19014.1"/>
    </source>
</evidence>
<keyword evidence="3" id="KW-1185">Reference proteome</keyword>
<protein>
    <recommendedName>
        <fullName evidence="4">DUF1365 domain-containing protein</fullName>
    </recommendedName>
</protein>
<dbReference type="Proteomes" id="UP000219439">
    <property type="component" value="Unassembled WGS sequence"/>
</dbReference>
<evidence type="ECO:0000256" key="1">
    <source>
        <dbReference type="SAM" id="MobiDB-lite"/>
    </source>
</evidence>
<reference evidence="2 3" key="1">
    <citation type="submission" date="2017-09" db="EMBL/GenBank/DDBJ databases">
        <authorList>
            <person name="Ehlers B."/>
            <person name="Leendertz F.H."/>
        </authorList>
    </citation>
    <scope>NUCLEOTIDE SEQUENCE [LARGE SCALE GENOMIC DNA]</scope>
    <source>
        <strain evidence="2 3">DSM 18289</strain>
    </source>
</reference>
<dbReference type="EMBL" id="OBEL01000002">
    <property type="protein sequence ID" value="SNZ19014.1"/>
    <property type="molecule type" value="Genomic_DNA"/>
</dbReference>
<proteinExistence type="predicted"/>
<sequence>MSHPPLRCYAGKVMHQRHGDLDHRLTYQVFTLCLTLSQSKEASKRLPFFSHNGFNLFSLHDKDHMEKGYDSLPVFVHDMLVQGEALTPYDPAPARIDMLAYPRFLGKAFNPLTIFICYDEDDQPIAILYQVRNTFKERHHYAVRLSEPGSERENHWQHGCEKRFHVSPFMSMEGRYDFDITLPDERFAITIRQSHQNTPRLTAIFTGKQIPLTGWKLLFLAAQYCQGGWKILGAIHWEALKLWWKGAPFHKKPKRPDRPVTPAFENTAFSTHTKGDGK</sequence>
<evidence type="ECO:0000313" key="3">
    <source>
        <dbReference type="Proteomes" id="UP000219439"/>
    </source>
</evidence>
<feature type="region of interest" description="Disordered" evidence="1">
    <location>
        <begin position="252"/>
        <end position="278"/>
    </location>
</feature>
<accession>A0A285PBB2</accession>
<dbReference type="RefSeq" id="WP_280176176.1">
    <property type="nucleotide sequence ID" value="NZ_OBEL01000002.1"/>
</dbReference>
<organism evidence="2 3">
    <name type="scientific">Cohaesibacter gelatinilyticus</name>
    <dbReference type="NCBI Taxonomy" id="372072"/>
    <lineage>
        <taxon>Bacteria</taxon>
        <taxon>Pseudomonadati</taxon>
        <taxon>Pseudomonadota</taxon>
        <taxon>Alphaproteobacteria</taxon>
        <taxon>Hyphomicrobiales</taxon>
        <taxon>Cohaesibacteraceae</taxon>
    </lineage>
</organism>
<evidence type="ECO:0008006" key="4">
    <source>
        <dbReference type="Google" id="ProtNLM"/>
    </source>
</evidence>